<evidence type="ECO:0000313" key="4">
    <source>
        <dbReference type="Proteomes" id="UP000000844"/>
    </source>
</evidence>
<gene>
    <name evidence="3" type="ordered locus">Snas_0516</name>
</gene>
<dbReference type="AlphaFoldDB" id="D3Q5T2"/>
<protein>
    <submittedName>
        <fullName evidence="3">Uncharacterized protein</fullName>
    </submittedName>
</protein>
<accession>D3Q5T2</accession>
<dbReference type="KEGG" id="sna:Snas_0516"/>
<keyword evidence="4" id="KW-1185">Reference proteome</keyword>
<evidence type="ECO:0000256" key="2">
    <source>
        <dbReference type="SAM" id="Phobius"/>
    </source>
</evidence>
<sequence>MTDPLAPYNAGSDPLAPPPATPPASAVPVPEPKSVMEPRPAAPLEDAKPRVARPGTSRPDGPPASPGASVHEANVVDLPPLPRKRSLLWRIVSFSWELTIGVTIALVILVAGGVFYVVDWAKSLGPTYSAAELYEDGRYSMTVKDGDKVILDTYLDQVGAWDHDGCDSIATDKAVQSAVVEAGCEFGIEGVYERADLHYTIYQRILEFPDAGAAKRGGQALGDAEELPGKVSFSVEMPEDGKTGAVVDVEGRFVIFTVAAIEPEGEKNLAEAEEAIDALHTEHLNVLVWQD</sequence>
<name>D3Q5T2_STANL</name>
<keyword evidence="2" id="KW-1133">Transmembrane helix</keyword>
<dbReference type="Proteomes" id="UP000000844">
    <property type="component" value="Chromosome"/>
</dbReference>
<evidence type="ECO:0000313" key="3">
    <source>
        <dbReference type="EMBL" id="ADD40231.1"/>
    </source>
</evidence>
<dbReference type="EMBL" id="CP001778">
    <property type="protein sequence ID" value="ADD40231.1"/>
    <property type="molecule type" value="Genomic_DNA"/>
</dbReference>
<reference evidence="3 4" key="1">
    <citation type="journal article" date="2009" name="Stand. Genomic Sci.">
        <title>Complete genome sequence of Stackebrandtia nassauensis type strain (LLR-40K-21).</title>
        <authorList>
            <person name="Munk C."/>
            <person name="Lapidus A."/>
            <person name="Copeland A."/>
            <person name="Jando M."/>
            <person name="Mayilraj S."/>
            <person name="Glavina Del Rio T."/>
            <person name="Nolan M."/>
            <person name="Chen F."/>
            <person name="Lucas S."/>
            <person name="Tice H."/>
            <person name="Cheng J.F."/>
            <person name="Han C."/>
            <person name="Detter J.C."/>
            <person name="Bruce D."/>
            <person name="Goodwin L."/>
            <person name="Chain P."/>
            <person name="Pitluck S."/>
            <person name="Goker M."/>
            <person name="Ovchinikova G."/>
            <person name="Pati A."/>
            <person name="Ivanova N."/>
            <person name="Mavromatis K."/>
            <person name="Chen A."/>
            <person name="Palaniappan K."/>
            <person name="Land M."/>
            <person name="Hauser L."/>
            <person name="Chang Y.J."/>
            <person name="Jeffries C.D."/>
            <person name="Bristow J."/>
            <person name="Eisen J.A."/>
            <person name="Markowitz V."/>
            <person name="Hugenholtz P."/>
            <person name="Kyrpides N.C."/>
            <person name="Klenk H.P."/>
        </authorList>
    </citation>
    <scope>NUCLEOTIDE SEQUENCE [LARGE SCALE GENOMIC DNA]</scope>
    <source>
        <strain evidence="4">DSM 44728 / CIP 108903 / NRRL B-16338 / NBRC 102104 / LLR-40K-21</strain>
    </source>
</reference>
<dbReference type="OrthoDB" id="9978969at2"/>
<dbReference type="STRING" id="446470.Snas_0516"/>
<organism evidence="3 4">
    <name type="scientific">Stackebrandtia nassauensis (strain DSM 44728 / CIP 108903 / NRRL B-16338 / NBRC 102104 / LLR-40K-21)</name>
    <dbReference type="NCBI Taxonomy" id="446470"/>
    <lineage>
        <taxon>Bacteria</taxon>
        <taxon>Bacillati</taxon>
        <taxon>Actinomycetota</taxon>
        <taxon>Actinomycetes</taxon>
        <taxon>Glycomycetales</taxon>
        <taxon>Glycomycetaceae</taxon>
        <taxon>Stackebrandtia</taxon>
    </lineage>
</organism>
<feature type="transmembrane region" description="Helical" evidence="2">
    <location>
        <begin position="94"/>
        <end position="118"/>
    </location>
</feature>
<feature type="region of interest" description="Disordered" evidence="1">
    <location>
        <begin position="1"/>
        <end position="71"/>
    </location>
</feature>
<dbReference type="RefSeq" id="WP_013015802.1">
    <property type="nucleotide sequence ID" value="NC_013947.1"/>
</dbReference>
<keyword evidence="2" id="KW-0812">Transmembrane</keyword>
<dbReference type="HOGENOM" id="CLU_956172_0_0_11"/>
<proteinExistence type="predicted"/>
<keyword evidence="2" id="KW-0472">Membrane</keyword>
<evidence type="ECO:0000256" key="1">
    <source>
        <dbReference type="SAM" id="MobiDB-lite"/>
    </source>
</evidence>